<feature type="domain" description="Signal transduction histidine kinase internal region" evidence="3">
    <location>
        <begin position="157"/>
        <end position="234"/>
    </location>
</feature>
<sequence>MNRSIPKAGWHLLIWVAYVTLSILVHVGHDLWGTIYEGIVSNLISALIFYVNALWVLPRYYETGKYFKFGIAEVGLWAGSVLLRYLFAFIIDPYLFHVTPSTAGTSPYYIILVFTWQWFGFMVYSTSYWFARMDKRNRLRLKDLEIEKMKQQNLELENTALKAQINPHFLFNTLDSFRHEIEALSPGLGRDMNALMSIMQSSVVKTGSDGMIALSREIETVESLISIYKRRYPDINISYSKSVPAHADYRILPHVLMCFVENAFEHGAYYDPVKSIVVQLKIDKGDLIFAVYNKKGVRNKEHSAGIGIPLIKRHLNNGYKERHTLLINDDDDDFYVFLRINAIDKVTLKTAKRQVSPA</sequence>
<dbReference type="GO" id="GO:0016020">
    <property type="term" value="C:membrane"/>
    <property type="evidence" value="ECO:0007669"/>
    <property type="project" value="InterPro"/>
</dbReference>
<dbReference type="InterPro" id="IPR010559">
    <property type="entry name" value="Sig_transdc_His_kin_internal"/>
</dbReference>
<feature type="transmembrane region" description="Helical" evidence="2">
    <location>
        <begin position="108"/>
        <end position="131"/>
    </location>
</feature>
<dbReference type="Proteomes" id="UP000240572">
    <property type="component" value="Unassembled WGS sequence"/>
</dbReference>
<evidence type="ECO:0000256" key="2">
    <source>
        <dbReference type="SAM" id="Phobius"/>
    </source>
</evidence>
<proteinExistence type="predicted"/>
<dbReference type="RefSeq" id="WP_106523416.1">
    <property type="nucleotide sequence ID" value="NZ_PYGD01000005.1"/>
</dbReference>
<dbReference type="PANTHER" id="PTHR34220">
    <property type="entry name" value="SENSOR HISTIDINE KINASE YPDA"/>
    <property type="match status" value="1"/>
</dbReference>
<feature type="transmembrane region" description="Helical" evidence="2">
    <location>
        <begin position="69"/>
        <end position="96"/>
    </location>
</feature>
<dbReference type="OrthoDB" id="9809908at2"/>
<dbReference type="SUPFAM" id="SSF55874">
    <property type="entry name" value="ATPase domain of HSP90 chaperone/DNA topoisomerase II/histidine kinase"/>
    <property type="match status" value="1"/>
</dbReference>
<keyword evidence="5" id="KW-1185">Reference proteome</keyword>
<feature type="transmembrane region" description="Helical" evidence="2">
    <location>
        <begin position="35"/>
        <end position="57"/>
    </location>
</feature>
<keyword evidence="2" id="KW-0812">Transmembrane</keyword>
<dbReference type="PANTHER" id="PTHR34220:SF7">
    <property type="entry name" value="SENSOR HISTIDINE KINASE YPDA"/>
    <property type="match status" value="1"/>
</dbReference>
<keyword evidence="2" id="KW-1133">Transmembrane helix</keyword>
<comment type="caution">
    <text evidence="4">The sequence shown here is derived from an EMBL/GenBank/DDBJ whole genome shotgun (WGS) entry which is preliminary data.</text>
</comment>
<dbReference type="Pfam" id="PF06580">
    <property type="entry name" value="His_kinase"/>
    <property type="match status" value="1"/>
</dbReference>
<dbReference type="GO" id="GO:0000155">
    <property type="term" value="F:phosphorelay sensor kinase activity"/>
    <property type="evidence" value="ECO:0007669"/>
    <property type="project" value="InterPro"/>
</dbReference>
<keyword evidence="2" id="KW-0472">Membrane</keyword>
<name>A0A2P8D2R7_9BACT</name>
<dbReference type="AlphaFoldDB" id="A0A2P8D2R7"/>
<accession>A0A2P8D2R7</accession>
<keyword evidence="4" id="KW-0808">Transferase</keyword>
<dbReference type="InterPro" id="IPR036890">
    <property type="entry name" value="HATPase_C_sf"/>
</dbReference>
<reference evidence="4 5" key="1">
    <citation type="submission" date="2018-03" db="EMBL/GenBank/DDBJ databases">
        <title>Genomic Encyclopedia of Type Strains, Phase III (KMG-III): the genomes of soil and plant-associated and newly described type strains.</title>
        <authorList>
            <person name="Whitman W."/>
        </authorList>
    </citation>
    <scope>NUCLEOTIDE SEQUENCE [LARGE SCALE GENOMIC DNA]</scope>
    <source>
        <strain evidence="4 5">CGMCC 1.12700</strain>
    </source>
</reference>
<gene>
    <name evidence="4" type="ORF">B0I18_105100</name>
</gene>
<organism evidence="4 5">
    <name type="scientific">Taibaiella chishuiensis</name>
    <dbReference type="NCBI Taxonomy" id="1434707"/>
    <lineage>
        <taxon>Bacteria</taxon>
        <taxon>Pseudomonadati</taxon>
        <taxon>Bacteroidota</taxon>
        <taxon>Chitinophagia</taxon>
        <taxon>Chitinophagales</taxon>
        <taxon>Chitinophagaceae</taxon>
        <taxon>Taibaiella</taxon>
    </lineage>
</organism>
<evidence type="ECO:0000313" key="4">
    <source>
        <dbReference type="EMBL" id="PSK91517.1"/>
    </source>
</evidence>
<dbReference type="EMBL" id="PYGD01000005">
    <property type="protein sequence ID" value="PSK91517.1"/>
    <property type="molecule type" value="Genomic_DNA"/>
</dbReference>
<evidence type="ECO:0000256" key="1">
    <source>
        <dbReference type="SAM" id="Coils"/>
    </source>
</evidence>
<protein>
    <submittedName>
        <fullName evidence="4">Histidine kinase</fullName>
    </submittedName>
</protein>
<feature type="transmembrane region" description="Helical" evidence="2">
    <location>
        <begin position="12"/>
        <end position="29"/>
    </location>
</feature>
<dbReference type="InterPro" id="IPR050640">
    <property type="entry name" value="Bact_2-comp_sensor_kinase"/>
</dbReference>
<evidence type="ECO:0000259" key="3">
    <source>
        <dbReference type="Pfam" id="PF06580"/>
    </source>
</evidence>
<feature type="coiled-coil region" evidence="1">
    <location>
        <begin position="139"/>
        <end position="166"/>
    </location>
</feature>
<keyword evidence="1" id="KW-0175">Coiled coil</keyword>
<keyword evidence="4" id="KW-0418">Kinase</keyword>
<evidence type="ECO:0000313" key="5">
    <source>
        <dbReference type="Proteomes" id="UP000240572"/>
    </source>
</evidence>